<dbReference type="AlphaFoldDB" id="R7SHB8"/>
<feature type="compositionally biased region" description="Basic and acidic residues" evidence="1">
    <location>
        <begin position="142"/>
        <end position="166"/>
    </location>
</feature>
<dbReference type="RefSeq" id="XP_007371704.1">
    <property type="nucleotide sequence ID" value="XM_007371642.1"/>
</dbReference>
<evidence type="ECO:0000313" key="3">
    <source>
        <dbReference type="Proteomes" id="UP000053319"/>
    </source>
</evidence>
<protein>
    <submittedName>
        <fullName evidence="2">Uncharacterized protein</fullName>
    </submittedName>
</protein>
<sequence>MDLNCDPNMAVDPSALHFTTIFEQSAFTLPPGESPLLLPNEMAHNNALFSGEDFRTPHSHIEPGTGRRLSVTSSSSSSGASLSPIMEPTQAVSSSPPDVNLNESTSSIRHRLPRPAHRKSGPAKLVPRVPSRGNLLAAVAKARQESRSDSDPSHARKRPRHEDAHASEALPNSPSLPRPQSSEEPDSTNSSQSDPEDIPGREPEPNSSPPPAAPDAEDEDETDPNPPSLSLRRPITASPMSSTSSDSDHDDGEVVPIAELLKWMRYDVPNRKSTKLIRKYNKAARSIAPMYSPFMQANAAFSVGLDIEIEGNDDEDDATDPRSCRRNSYHRA</sequence>
<dbReference type="Proteomes" id="UP000053319">
    <property type="component" value="Unassembled WGS sequence"/>
</dbReference>
<accession>R7SHB8</accession>
<feature type="region of interest" description="Disordered" evidence="1">
    <location>
        <begin position="53"/>
        <end position="252"/>
    </location>
</feature>
<feature type="compositionally biased region" description="Polar residues" evidence="1">
    <location>
        <begin position="170"/>
        <end position="193"/>
    </location>
</feature>
<dbReference type="KEGG" id="dsq:DICSQDRAFT_175764"/>
<reference evidence="2 3" key="1">
    <citation type="journal article" date="2012" name="Science">
        <title>The Paleozoic origin of enzymatic lignin decomposition reconstructed from 31 fungal genomes.</title>
        <authorList>
            <person name="Floudas D."/>
            <person name="Binder M."/>
            <person name="Riley R."/>
            <person name="Barry K."/>
            <person name="Blanchette R.A."/>
            <person name="Henrissat B."/>
            <person name="Martinez A.T."/>
            <person name="Otillar R."/>
            <person name="Spatafora J.W."/>
            <person name="Yadav J.S."/>
            <person name="Aerts A."/>
            <person name="Benoit I."/>
            <person name="Boyd A."/>
            <person name="Carlson A."/>
            <person name="Copeland A."/>
            <person name="Coutinho P.M."/>
            <person name="de Vries R.P."/>
            <person name="Ferreira P."/>
            <person name="Findley K."/>
            <person name="Foster B."/>
            <person name="Gaskell J."/>
            <person name="Glotzer D."/>
            <person name="Gorecki P."/>
            <person name="Heitman J."/>
            <person name="Hesse C."/>
            <person name="Hori C."/>
            <person name="Igarashi K."/>
            <person name="Jurgens J.A."/>
            <person name="Kallen N."/>
            <person name="Kersten P."/>
            <person name="Kohler A."/>
            <person name="Kuees U."/>
            <person name="Kumar T.K.A."/>
            <person name="Kuo A."/>
            <person name="LaButti K."/>
            <person name="Larrondo L.F."/>
            <person name="Lindquist E."/>
            <person name="Ling A."/>
            <person name="Lombard V."/>
            <person name="Lucas S."/>
            <person name="Lundell T."/>
            <person name="Martin R."/>
            <person name="McLaughlin D.J."/>
            <person name="Morgenstern I."/>
            <person name="Morin E."/>
            <person name="Murat C."/>
            <person name="Nagy L.G."/>
            <person name="Nolan M."/>
            <person name="Ohm R.A."/>
            <person name="Patyshakuliyeva A."/>
            <person name="Rokas A."/>
            <person name="Ruiz-Duenas F.J."/>
            <person name="Sabat G."/>
            <person name="Salamov A."/>
            <person name="Samejima M."/>
            <person name="Schmutz J."/>
            <person name="Slot J.C."/>
            <person name="St John F."/>
            <person name="Stenlid J."/>
            <person name="Sun H."/>
            <person name="Sun S."/>
            <person name="Syed K."/>
            <person name="Tsang A."/>
            <person name="Wiebenga A."/>
            <person name="Young D."/>
            <person name="Pisabarro A."/>
            <person name="Eastwood D.C."/>
            <person name="Martin F."/>
            <person name="Cullen D."/>
            <person name="Grigoriev I.V."/>
            <person name="Hibbett D.S."/>
        </authorList>
    </citation>
    <scope>NUCLEOTIDE SEQUENCE [LARGE SCALE GENOMIC DNA]</scope>
    <source>
        <strain evidence="2 3">LYAD-421 SS1</strain>
    </source>
</reference>
<gene>
    <name evidence="2" type="ORF">DICSQDRAFT_175764</name>
</gene>
<proteinExistence type="predicted"/>
<feature type="compositionally biased region" description="Polar residues" evidence="1">
    <location>
        <begin position="90"/>
        <end position="107"/>
    </location>
</feature>
<evidence type="ECO:0000313" key="2">
    <source>
        <dbReference type="EMBL" id="EJF55556.1"/>
    </source>
</evidence>
<dbReference type="EMBL" id="JH719549">
    <property type="protein sequence ID" value="EJF55556.1"/>
    <property type="molecule type" value="Genomic_DNA"/>
</dbReference>
<organism evidence="2 3">
    <name type="scientific">Dichomitus squalens (strain LYAD-421)</name>
    <name type="common">Western red white-rot fungus</name>
    <dbReference type="NCBI Taxonomy" id="732165"/>
    <lineage>
        <taxon>Eukaryota</taxon>
        <taxon>Fungi</taxon>
        <taxon>Dikarya</taxon>
        <taxon>Basidiomycota</taxon>
        <taxon>Agaricomycotina</taxon>
        <taxon>Agaricomycetes</taxon>
        <taxon>Polyporales</taxon>
        <taxon>Polyporaceae</taxon>
        <taxon>Dichomitus</taxon>
    </lineage>
</organism>
<feature type="non-terminal residue" evidence="2">
    <location>
        <position position="1"/>
    </location>
</feature>
<feature type="compositionally biased region" description="Low complexity" evidence="1">
    <location>
        <begin position="66"/>
        <end position="83"/>
    </location>
</feature>
<feature type="compositionally biased region" description="Basic residues" evidence="1">
    <location>
        <begin position="108"/>
        <end position="121"/>
    </location>
</feature>
<name>R7SHB8_DICSQ</name>
<dbReference type="HOGENOM" id="CLU_838252_0_0_1"/>
<dbReference type="GeneID" id="18840267"/>
<feature type="region of interest" description="Disordered" evidence="1">
    <location>
        <begin position="310"/>
        <end position="332"/>
    </location>
</feature>
<evidence type="ECO:0000256" key="1">
    <source>
        <dbReference type="SAM" id="MobiDB-lite"/>
    </source>
</evidence>